<accession>A0A9P0HSY9</accession>
<keyword evidence="1" id="KW-0812">Transmembrane</keyword>
<keyword evidence="1" id="KW-0472">Membrane</keyword>
<dbReference type="EMBL" id="LR824532">
    <property type="protein sequence ID" value="CAH1634703.1"/>
    <property type="molecule type" value="Genomic_DNA"/>
</dbReference>
<name>A0A9P0HSY9_SPOLI</name>
<gene>
    <name evidence="2" type="ORF">SPLIT_LOCUS65</name>
</gene>
<keyword evidence="1" id="KW-1133">Transmembrane helix</keyword>
<sequence>MGHGELSKRCISAGQVTPTQILDANDIIETLMADISELLNPTYNQFTALFCKGVEHLCDRDGDSVPDHVDKKLGVFDNPIYSKNSSREDSGYVQGDNGMVDINQRVGHSRGKRAAPLLLIAAIGAGLFVLGNSIYSWVSMKQLSDRIATIERENEKIEGAIKEMFGVLHELRKADDDMYHAIRNIIPELARHAQRTDCEVFRSKLDLFVSYAYRTREAITRVLNAALIGSVTTEMITAYELRNTLLASPEFDQSIYRENLDLFYKLSMSIPLAYNTNTHTLSIAIAIPMVTHGDASPTYTIKNIGWVSGTRLYKIQLPDTVAIISEERDQVDPYSKENLLKQVIPIDLQSCDNRGRIHLCTHKNLELTHTTSCANAVFTNKEQEIASSCTISSKLRTEENIKQVWPMDNHIIFRGYSSYMLQNIMKNKISQSRTIYVNKNNITMVRYGTFDFIQVGSSSISGKRDSLSATVKSMHKINTSEIDDTDLDHLLDNNIWKDLDKDMEVLKRKEKEMERFANFDDRRMNYDKSISLVIIIVLVILVGTVFYLYKRYQRQKR</sequence>
<evidence type="ECO:0000256" key="1">
    <source>
        <dbReference type="SAM" id="Phobius"/>
    </source>
</evidence>
<dbReference type="AlphaFoldDB" id="A0A9P0HSY9"/>
<organism evidence="2 3">
    <name type="scientific">Spodoptera littoralis</name>
    <name type="common">Egyptian cotton leafworm</name>
    <dbReference type="NCBI Taxonomy" id="7109"/>
    <lineage>
        <taxon>Eukaryota</taxon>
        <taxon>Metazoa</taxon>
        <taxon>Ecdysozoa</taxon>
        <taxon>Arthropoda</taxon>
        <taxon>Hexapoda</taxon>
        <taxon>Insecta</taxon>
        <taxon>Pterygota</taxon>
        <taxon>Neoptera</taxon>
        <taxon>Endopterygota</taxon>
        <taxon>Lepidoptera</taxon>
        <taxon>Glossata</taxon>
        <taxon>Ditrysia</taxon>
        <taxon>Noctuoidea</taxon>
        <taxon>Noctuidae</taxon>
        <taxon>Amphipyrinae</taxon>
        <taxon>Spodoptera</taxon>
    </lineage>
</organism>
<feature type="transmembrane region" description="Helical" evidence="1">
    <location>
        <begin position="530"/>
        <end position="549"/>
    </location>
</feature>
<keyword evidence="3" id="KW-1185">Reference proteome</keyword>
<proteinExistence type="predicted"/>
<feature type="transmembrane region" description="Helical" evidence="1">
    <location>
        <begin position="114"/>
        <end position="138"/>
    </location>
</feature>
<evidence type="ECO:0000313" key="3">
    <source>
        <dbReference type="Proteomes" id="UP001153321"/>
    </source>
</evidence>
<dbReference type="Proteomes" id="UP001153321">
    <property type="component" value="Chromosome 1"/>
</dbReference>
<evidence type="ECO:0000313" key="2">
    <source>
        <dbReference type="EMBL" id="CAH1634703.1"/>
    </source>
</evidence>
<reference evidence="2" key="1">
    <citation type="submission" date="2022-02" db="EMBL/GenBank/DDBJ databases">
        <authorList>
            <person name="King R."/>
        </authorList>
    </citation>
    <scope>NUCLEOTIDE SEQUENCE</scope>
</reference>
<protein>
    <submittedName>
        <fullName evidence="2">Uncharacterized protein</fullName>
    </submittedName>
</protein>